<dbReference type="GO" id="GO:0001817">
    <property type="term" value="P:regulation of cytokine production"/>
    <property type="evidence" value="ECO:0007669"/>
    <property type="project" value="TreeGrafter"/>
</dbReference>
<dbReference type="SUPFAM" id="SSF48726">
    <property type="entry name" value="Immunoglobulin"/>
    <property type="match status" value="1"/>
</dbReference>
<dbReference type="Proteomes" id="UP000261640">
    <property type="component" value="Unplaced"/>
</dbReference>
<dbReference type="Gene3D" id="2.60.40.10">
    <property type="entry name" value="Immunoglobulins"/>
    <property type="match status" value="1"/>
</dbReference>
<dbReference type="InterPro" id="IPR013783">
    <property type="entry name" value="Ig-like_fold"/>
</dbReference>
<protein>
    <recommendedName>
        <fullName evidence="6">Immunoglobulin V-set domain-containing protein</fullName>
    </recommendedName>
</protein>
<dbReference type="GO" id="GO:0050852">
    <property type="term" value="P:T cell receptor signaling pathway"/>
    <property type="evidence" value="ECO:0007669"/>
    <property type="project" value="TreeGrafter"/>
</dbReference>
<dbReference type="InterPro" id="IPR050504">
    <property type="entry name" value="IgSF_BTN/MOG"/>
</dbReference>
<evidence type="ECO:0000313" key="5">
    <source>
        <dbReference type="Proteomes" id="UP000261640"/>
    </source>
</evidence>
<dbReference type="PANTHER" id="PTHR24100:SF151">
    <property type="entry name" value="ICOS LIGAND"/>
    <property type="match status" value="1"/>
</dbReference>
<accession>A0A3Q3LAD5</accession>
<keyword evidence="5" id="KW-1185">Reference proteome</keyword>
<dbReference type="PANTHER" id="PTHR24100">
    <property type="entry name" value="BUTYROPHILIN"/>
    <property type="match status" value="1"/>
</dbReference>
<reference evidence="4" key="2">
    <citation type="submission" date="2025-09" db="UniProtKB">
        <authorList>
            <consortium name="Ensembl"/>
        </authorList>
    </citation>
    <scope>IDENTIFICATION</scope>
</reference>
<evidence type="ECO:0000256" key="2">
    <source>
        <dbReference type="ARBA" id="ARBA00023136"/>
    </source>
</evidence>
<evidence type="ECO:0008006" key="6">
    <source>
        <dbReference type="Google" id="ProtNLM"/>
    </source>
</evidence>
<dbReference type="GO" id="GO:0005102">
    <property type="term" value="F:signaling receptor binding"/>
    <property type="evidence" value="ECO:0007669"/>
    <property type="project" value="TreeGrafter"/>
</dbReference>
<sequence length="149" mass="17426">MCGSERDHSGRLLSVQLILYLLSSQSHRWSRKIHVYQNGSDRPEEQDEFYRNRTEMKKDLLRTGDLSLTLKHPTVRDTGNRIYTCRVYREGRVLREKQLKLNFTGHHRFKAALRSSLLELNSTFFVLLFLSLFQPLPPSSFPSVPDCSL</sequence>
<keyword evidence="3" id="KW-0393">Immunoglobulin domain</keyword>
<keyword evidence="2" id="KW-0472">Membrane</keyword>
<evidence type="ECO:0000256" key="1">
    <source>
        <dbReference type="ARBA" id="ARBA00004370"/>
    </source>
</evidence>
<dbReference type="GeneTree" id="ENSGT01150000289133"/>
<dbReference type="InParanoid" id="A0A3Q3LAD5"/>
<reference evidence="4" key="1">
    <citation type="submission" date="2025-08" db="UniProtKB">
        <authorList>
            <consortium name="Ensembl"/>
        </authorList>
    </citation>
    <scope>IDENTIFICATION</scope>
</reference>
<dbReference type="Ensembl" id="ENSMAMT00000011272.2">
    <property type="protein sequence ID" value="ENSMAMP00000010988.2"/>
    <property type="gene ID" value="ENSMAMG00000007438.2"/>
</dbReference>
<dbReference type="InterPro" id="IPR036179">
    <property type="entry name" value="Ig-like_dom_sf"/>
</dbReference>
<dbReference type="AlphaFoldDB" id="A0A3Q3LAD5"/>
<organism evidence="4 5">
    <name type="scientific">Mastacembelus armatus</name>
    <name type="common">zig-zag eel</name>
    <dbReference type="NCBI Taxonomy" id="205130"/>
    <lineage>
        <taxon>Eukaryota</taxon>
        <taxon>Metazoa</taxon>
        <taxon>Chordata</taxon>
        <taxon>Craniata</taxon>
        <taxon>Vertebrata</taxon>
        <taxon>Euteleostomi</taxon>
        <taxon>Actinopterygii</taxon>
        <taxon>Neopterygii</taxon>
        <taxon>Teleostei</taxon>
        <taxon>Neoteleostei</taxon>
        <taxon>Acanthomorphata</taxon>
        <taxon>Anabantaria</taxon>
        <taxon>Synbranchiformes</taxon>
        <taxon>Mastacembelidae</taxon>
        <taxon>Mastacembelus</taxon>
    </lineage>
</organism>
<evidence type="ECO:0000256" key="3">
    <source>
        <dbReference type="ARBA" id="ARBA00023319"/>
    </source>
</evidence>
<evidence type="ECO:0000313" key="4">
    <source>
        <dbReference type="Ensembl" id="ENSMAMP00000010988.2"/>
    </source>
</evidence>
<name>A0A3Q3LAD5_9TELE</name>
<dbReference type="GO" id="GO:0009897">
    <property type="term" value="C:external side of plasma membrane"/>
    <property type="evidence" value="ECO:0007669"/>
    <property type="project" value="TreeGrafter"/>
</dbReference>
<comment type="subcellular location">
    <subcellularLocation>
        <location evidence="1">Membrane</location>
    </subcellularLocation>
</comment>
<proteinExistence type="predicted"/>